<protein>
    <submittedName>
        <fullName evidence="1">2Fe-2S ferredoxin</fullName>
    </submittedName>
</protein>
<dbReference type="Proteomes" id="UP000238634">
    <property type="component" value="Unassembled WGS sequence"/>
</dbReference>
<reference evidence="1 2" key="1">
    <citation type="submission" date="2018-02" db="EMBL/GenBank/DDBJ databases">
        <authorList>
            <person name="Cohen D.B."/>
            <person name="Kent A.D."/>
        </authorList>
    </citation>
    <scope>NUCLEOTIDE SEQUENCE [LARGE SCALE GENOMIC DNA]</scope>
    <source>
        <strain evidence="1 2">ULC007</strain>
    </source>
</reference>
<gene>
    <name evidence="1" type="ORF">C7B65_18210</name>
</gene>
<evidence type="ECO:0000313" key="2">
    <source>
        <dbReference type="Proteomes" id="UP000238634"/>
    </source>
</evidence>
<dbReference type="OrthoDB" id="9761899at2"/>
<accession>A0A2T1DAU9</accession>
<dbReference type="SUPFAM" id="SSF52833">
    <property type="entry name" value="Thioredoxin-like"/>
    <property type="match status" value="1"/>
</dbReference>
<name>A0A2T1DAU9_9CYAN</name>
<dbReference type="EMBL" id="PVWG01000026">
    <property type="protein sequence ID" value="PSB17620.1"/>
    <property type="molecule type" value="Genomic_DNA"/>
</dbReference>
<evidence type="ECO:0000313" key="1">
    <source>
        <dbReference type="EMBL" id="PSB17620.1"/>
    </source>
</evidence>
<dbReference type="AlphaFoldDB" id="A0A2T1DAU9"/>
<organism evidence="1 2">
    <name type="scientific">Phormidesmis priestleyi ULC007</name>
    <dbReference type="NCBI Taxonomy" id="1920490"/>
    <lineage>
        <taxon>Bacteria</taxon>
        <taxon>Bacillati</taxon>
        <taxon>Cyanobacteriota</taxon>
        <taxon>Cyanophyceae</taxon>
        <taxon>Leptolyngbyales</taxon>
        <taxon>Leptolyngbyaceae</taxon>
        <taxon>Phormidesmis</taxon>
    </lineage>
</organism>
<keyword evidence="2" id="KW-1185">Reference proteome</keyword>
<reference evidence="1 2" key="2">
    <citation type="submission" date="2018-03" db="EMBL/GenBank/DDBJ databases">
        <title>The ancient ancestry and fast evolution of plastids.</title>
        <authorList>
            <person name="Moore K.R."/>
            <person name="Magnabosco C."/>
            <person name="Momper L."/>
            <person name="Gold D.A."/>
            <person name="Bosak T."/>
            <person name="Fournier G.P."/>
        </authorList>
    </citation>
    <scope>NUCLEOTIDE SEQUENCE [LARGE SCALE GENOMIC DNA]</scope>
    <source>
        <strain evidence="1 2">ULC007</strain>
    </source>
</reference>
<sequence length="102" mass="11215">MSPLSVAEKDLENKVEVLVCQYQSCLANGSAEVLAYFLANPVDNVTVIGSECQGQCNMGATVRVLPDEVWYCRVKPEHVAAIVEQHLKQGNPVPALLHPRFH</sequence>
<comment type="caution">
    <text evidence="1">The sequence shown here is derived from an EMBL/GenBank/DDBJ whole genome shotgun (WGS) entry which is preliminary data.</text>
</comment>
<proteinExistence type="predicted"/>
<dbReference type="Gene3D" id="3.40.30.10">
    <property type="entry name" value="Glutaredoxin"/>
    <property type="match status" value="1"/>
</dbReference>
<dbReference type="STRING" id="1920490.GCA_001895925_01384"/>
<dbReference type="CDD" id="cd02980">
    <property type="entry name" value="TRX_Fd_family"/>
    <property type="match status" value="1"/>
</dbReference>
<dbReference type="InterPro" id="IPR036249">
    <property type="entry name" value="Thioredoxin-like_sf"/>
</dbReference>